<comment type="caution">
    <text evidence="2">The sequence shown here is derived from an EMBL/GenBank/DDBJ whole genome shotgun (WGS) entry which is preliminary data.</text>
</comment>
<proteinExistence type="predicted"/>
<feature type="compositionally biased region" description="Gly residues" evidence="1">
    <location>
        <begin position="71"/>
        <end position="81"/>
    </location>
</feature>
<feature type="compositionally biased region" description="Low complexity" evidence="1">
    <location>
        <begin position="46"/>
        <end position="65"/>
    </location>
</feature>
<protein>
    <submittedName>
        <fullName evidence="2">Uncharacterized protein</fullName>
    </submittedName>
</protein>
<feature type="region of interest" description="Disordered" evidence="1">
    <location>
        <begin position="46"/>
        <end position="155"/>
    </location>
</feature>
<organism evidence="2 3">
    <name type="scientific">Prorocentrum cordatum</name>
    <dbReference type="NCBI Taxonomy" id="2364126"/>
    <lineage>
        <taxon>Eukaryota</taxon>
        <taxon>Sar</taxon>
        <taxon>Alveolata</taxon>
        <taxon>Dinophyceae</taxon>
        <taxon>Prorocentrales</taxon>
        <taxon>Prorocentraceae</taxon>
        <taxon>Prorocentrum</taxon>
    </lineage>
</organism>
<feature type="compositionally biased region" description="Basic and acidic residues" evidence="1">
    <location>
        <begin position="95"/>
        <end position="111"/>
    </location>
</feature>
<feature type="non-terminal residue" evidence="2">
    <location>
        <position position="265"/>
    </location>
</feature>
<evidence type="ECO:0000256" key="1">
    <source>
        <dbReference type="SAM" id="MobiDB-lite"/>
    </source>
</evidence>
<name>A0ABN9PHV4_9DINO</name>
<gene>
    <name evidence="2" type="ORF">PCOR1329_LOCUS1273</name>
</gene>
<evidence type="ECO:0000313" key="2">
    <source>
        <dbReference type="EMBL" id="CAK0789807.1"/>
    </source>
</evidence>
<dbReference type="EMBL" id="CAUYUJ010000308">
    <property type="protein sequence ID" value="CAK0789807.1"/>
    <property type="molecule type" value="Genomic_DNA"/>
</dbReference>
<dbReference type="Proteomes" id="UP001189429">
    <property type="component" value="Unassembled WGS sequence"/>
</dbReference>
<keyword evidence="3" id="KW-1185">Reference proteome</keyword>
<feature type="compositionally biased region" description="Pro residues" evidence="1">
    <location>
        <begin position="219"/>
        <end position="265"/>
    </location>
</feature>
<sequence>MAPLLARHAFGLAGPLEAQAVAHGRPRAARGGGAAPVAWAAAAVPGAGRGAAPARGPAGGRPRPGSEASFFGGGPGHGGQAGRPAAGHGGPLTPEEEHRQAVAKREAEKAALRAQIQAQEDLYQQQRGVERHHSDTEEQIAQQKGATGARLTEGQEQLVQQKAQAQQLQHDAIIKEAEALKEKERLLQELQALEGEMHMRMRRPPMVSVEEDGIQSARAPPPPPPGPSPSSPFSPLSFPPAPPPSPRVAAPCPPLPHRPPPHAPS</sequence>
<reference evidence="2" key="1">
    <citation type="submission" date="2023-10" db="EMBL/GenBank/DDBJ databases">
        <authorList>
            <person name="Chen Y."/>
            <person name="Shah S."/>
            <person name="Dougan E. K."/>
            <person name="Thang M."/>
            <person name="Chan C."/>
        </authorList>
    </citation>
    <scope>NUCLEOTIDE SEQUENCE [LARGE SCALE GENOMIC DNA]</scope>
</reference>
<feature type="region of interest" description="Disordered" evidence="1">
    <location>
        <begin position="194"/>
        <end position="265"/>
    </location>
</feature>
<feature type="compositionally biased region" description="Polar residues" evidence="1">
    <location>
        <begin position="116"/>
        <end position="127"/>
    </location>
</feature>
<accession>A0ABN9PHV4</accession>
<evidence type="ECO:0000313" key="3">
    <source>
        <dbReference type="Proteomes" id="UP001189429"/>
    </source>
</evidence>